<evidence type="ECO:0000256" key="5">
    <source>
        <dbReference type="ARBA" id="ARBA00023152"/>
    </source>
</evidence>
<evidence type="ECO:0000256" key="4">
    <source>
        <dbReference type="ARBA" id="ARBA00022490"/>
    </source>
</evidence>
<dbReference type="AlphaFoldDB" id="D6YWK1"/>
<proteinExistence type="inferred from homology"/>
<comment type="similarity">
    <text evidence="2 7 8">Belongs to the triosephosphate isomerase family.</text>
</comment>
<dbReference type="UniPathway" id="UPA00138"/>
<dbReference type="Gene3D" id="3.20.20.70">
    <property type="entry name" value="Aldolase class I"/>
    <property type="match status" value="1"/>
</dbReference>
<comment type="subunit">
    <text evidence="7 8">Homodimer.</text>
</comment>
<dbReference type="NCBIfam" id="TIGR00419">
    <property type="entry name" value="tim"/>
    <property type="match status" value="1"/>
</dbReference>
<organism evidence="9 10">
    <name type="scientific">Waddlia chondrophila (strain ATCC VR-1470 / WSU 86-1044)</name>
    <dbReference type="NCBI Taxonomy" id="716544"/>
    <lineage>
        <taxon>Bacteria</taxon>
        <taxon>Pseudomonadati</taxon>
        <taxon>Chlamydiota</taxon>
        <taxon>Chlamydiia</taxon>
        <taxon>Parachlamydiales</taxon>
        <taxon>Waddliaceae</taxon>
        <taxon>Waddlia</taxon>
    </lineage>
</organism>
<feature type="active site" description="Electrophile" evidence="7">
    <location>
        <position position="95"/>
    </location>
</feature>
<keyword evidence="10" id="KW-1185">Reference proteome</keyword>
<comment type="catalytic activity">
    <reaction evidence="7 8">
        <text>D-glyceraldehyde 3-phosphate = dihydroxyacetone phosphate</text>
        <dbReference type="Rhea" id="RHEA:18585"/>
        <dbReference type="ChEBI" id="CHEBI:57642"/>
        <dbReference type="ChEBI" id="CHEBI:59776"/>
        <dbReference type="EC" id="5.3.1.1"/>
    </reaction>
</comment>
<dbReference type="GO" id="GO:0019563">
    <property type="term" value="P:glycerol catabolic process"/>
    <property type="evidence" value="ECO:0007669"/>
    <property type="project" value="TreeGrafter"/>
</dbReference>
<dbReference type="Pfam" id="PF00121">
    <property type="entry name" value="TIM"/>
    <property type="match status" value="1"/>
</dbReference>
<feature type="binding site" evidence="7">
    <location>
        <begin position="234"/>
        <end position="235"/>
    </location>
    <ligand>
        <name>substrate</name>
    </ligand>
</feature>
<feature type="binding site" evidence="7">
    <location>
        <position position="173"/>
    </location>
    <ligand>
        <name>substrate</name>
    </ligand>
</feature>
<dbReference type="InterPro" id="IPR020861">
    <property type="entry name" value="Triosephosphate_isomerase_AS"/>
</dbReference>
<dbReference type="GO" id="GO:0004807">
    <property type="term" value="F:triose-phosphate isomerase activity"/>
    <property type="evidence" value="ECO:0007669"/>
    <property type="project" value="UniProtKB-UniRule"/>
</dbReference>
<dbReference type="InterPro" id="IPR013785">
    <property type="entry name" value="Aldolase_TIM"/>
</dbReference>
<evidence type="ECO:0000256" key="3">
    <source>
        <dbReference type="ARBA" id="ARBA00022432"/>
    </source>
</evidence>
<dbReference type="RefSeq" id="WP_013182225.1">
    <property type="nucleotide sequence ID" value="NC_014225.1"/>
</dbReference>
<evidence type="ECO:0000256" key="1">
    <source>
        <dbReference type="ARBA" id="ARBA00004680"/>
    </source>
</evidence>
<dbReference type="GO" id="GO:0046166">
    <property type="term" value="P:glyceraldehyde-3-phosphate biosynthetic process"/>
    <property type="evidence" value="ECO:0007669"/>
    <property type="project" value="TreeGrafter"/>
</dbReference>
<dbReference type="EC" id="5.3.1.1" evidence="7 8"/>
<comment type="function">
    <text evidence="7">Involved in the gluconeogenesis. Catalyzes stereospecifically the conversion of dihydroxyacetone phosphate (DHAP) to D-glyceraldehyde-3-phosphate (G3P).</text>
</comment>
<dbReference type="InterPro" id="IPR035990">
    <property type="entry name" value="TIM_sf"/>
</dbReference>
<feature type="binding site" evidence="7">
    <location>
        <begin position="10"/>
        <end position="12"/>
    </location>
    <ligand>
        <name>substrate</name>
    </ligand>
</feature>
<evidence type="ECO:0000313" key="10">
    <source>
        <dbReference type="Proteomes" id="UP000001505"/>
    </source>
</evidence>
<comment type="pathway">
    <text evidence="7 8">Carbohydrate biosynthesis; gluconeogenesis.</text>
</comment>
<dbReference type="PROSITE" id="PS00171">
    <property type="entry name" value="TIM_1"/>
    <property type="match status" value="1"/>
</dbReference>
<evidence type="ECO:0000256" key="2">
    <source>
        <dbReference type="ARBA" id="ARBA00007422"/>
    </source>
</evidence>
<gene>
    <name evidence="7 9" type="primary">tpiA</name>
    <name evidence="9" type="ordered locus">wcw_1155</name>
</gene>
<keyword evidence="4 7" id="KW-0963">Cytoplasm</keyword>
<dbReference type="FunFam" id="3.20.20.70:FF:000016">
    <property type="entry name" value="Triosephosphate isomerase"/>
    <property type="match status" value="1"/>
</dbReference>
<dbReference type="GO" id="GO:0006096">
    <property type="term" value="P:glycolytic process"/>
    <property type="evidence" value="ECO:0007669"/>
    <property type="project" value="UniProtKB-UniRule"/>
</dbReference>
<evidence type="ECO:0000313" key="9">
    <source>
        <dbReference type="EMBL" id="ADI38512.1"/>
    </source>
</evidence>
<keyword evidence="3 7" id="KW-0312">Gluconeogenesis</keyword>
<feature type="binding site" evidence="7">
    <location>
        <position position="213"/>
    </location>
    <ligand>
        <name>substrate</name>
    </ligand>
</feature>
<keyword evidence="5 7" id="KW-0324">Glycolysis</keyword>
<dbReference type="eggNOG" id="COG0149">
    <property type="taxonomic scope" value="Bacteria"/>
</dbReference>
<dbReference type="HAMAP" id="MF_00147_B">
    <property type="entry name" value="TIM_B"/>
    <property type="match status" value="1"/>
</dbReference>
<dbReference type="PROSITE" id="PS51440">
    <property type="entry name" value="TIM_2"/>
    <property type="match status" value="1"/>
</dbReference>
<dbReference type="SUPFAM" id="SSF51351">
    <property type="entry name" value="Triosephosphate isomerase (TIM)"/>
    <property type="match status" value="1"/>
</dbReference>
<dbReference type="KEGG" id="wch:wcw_1155"/>
<dbReference type="CDD" id="cd00311">
    <property type="entry name" value="TIM"/>
    <property type="match status" value="1"/>
</dbReference>
<comment type="subcellular location">
    <subcellularLocation>
        <location evidence="7 8">Cytoplasm</location>
    </subcellularLocation>
</comment>
<evidence type="ECO:0000256" key="7">
    <source>
        <dbReference type="HAMAP-Rule" id="MF_00147"/>
    </source>
</evidence>
<dbReference type="UniPathway" id="UPA00109">
    <property type="reaction ID" value="UER00189"/>
</dbReference>
<name>D6YWK1_WADCW</name>
<reference evidence="9 10" key="1">
    <citation type="journal article" date="2010" name="PLoS ONE">
        <title>The Waddlia genome: a window into chlamydial biology.</title>
        <authorList>
            <person name="Bertelli C."/>
            <person name="Collyn F."/>
            <person name="Croxatto A."/>
            <person name="Ruckert C."/>
            <person name="Polkinghorne A."/>
            <person name="Kebbi-Beghdadi C."/>
            <person name="Goesmann A."/>
            <person name="Vaughan L."/>
            <person name="Greub G."/>
        </authorList>
    </citation>
    <scope>NUCLEOTIDE SEQUENCE [LARGE SCALE GENOMIC DNA]</scope>
    <source>
        <strain evidence="10">ATCC VR-1470 / WSU 86-1044</strain>
    </source>
</reference>
<dbReference type="STRING" id="716544.wcw_1155"/>
<feature type="active site" description="Proton acceptor" evidence="7">
    <location>
        <position position="167"/>
    </location>
</feature>
<protein>
    <recommendedName>
        <fullName evidence="7 8">Triosephosphate isomerase</fullName>
        <shortName evidence="7">TIM</shortName>
        <shortName evidence="7">TPI</shortName>
        <ecNumber evidence="7 8">5.3.1.1</ecNumber>
    </recommendedName>
    <alternativeName>
        <fullName evidence="7">Triose-phosphate isomerase</fullName>
    </alternativeName>
</protein>
<dbReference type="InterPro" id="IPR000652">
    <property type="entry name" value="Triosephosphate_isomerase"/>
</dbReference>
<keyword evidence="6 7" id="KW-0413">Isomerase</keyword>
<dbReference type="PANTHER" id="PTHR21139">
    <property type="entry name" value="TRIOSEPHOSPHATE ISOMERASE"/>
    <property type="match status" value="1"/>
</dbReference>
<dbReference type="HOGENOM" id="CLU_024251_2_3_0"/>
<evidence type="ECO:0000256" key="8">
    <source>
        <dbReference type="RuleBase" id="RU363013"/>
    </source>
</evidence>
<dbReference type="GO" id="GO:0005829">
    <property type="term" value="C:cytosol"/>
    <property type="evidence" value="ECO:0007669"/>
    <property type="project" value="TreeGrafter"/>
</dbReference>
<dbReference type="InterPro" id="IPR022896">
    <property type="entry name" value="TrioseP_Isoase_bac/euk"/>
</dbReference>
<sequence>MPREVIIAGNWKMYKDRREGKDFLSKFASAVSDAPHTVYLAPPFPLIAFLSRQAEGTNLLIGAQNMHDAEEGAYTGEVSAKMLLDAGAEFVILGHSERRRCFGEDNAFINRKVKRALESGLRPIVCIGETEEERSCGKTEEVLHEQLSDSLAGLSSEQVSRSVIAYEPVWAIGTGLTATPGQAQDAHAFCRSVVKMLWGEEVSEGISILYGGSVKPDSARVMMEQSDVDGVLVGGASLDPETFAQIVNYQTMKG</sequence>
<accession>D6YWK1</accession>
<dbReference type="Proteomes" id="UP000001505">
    <property type="component" value="Chromosome"/>
</dbReference>
<dbReference type="GO" id="GO:0006094">
    <property type="term" value="P:gluconeogenesis"/>
    <property type="evidence" value="ECO:0007669"/>
    <property type="project" value="UniProtKB-UniRule"/>
</dbReference>
<evidence type="ECO:0000256" key="6">
    <source>
        <dbReference type="ARBA" id="ARBA00023235"/>
    </source>
</evidence>
<dbReference type="PANTHER" id="PTHR21139:SF42">
    <property type="entry name" value="TRIOSEPHOSPHATE ISOMERASE"/>
    <property type="match status" value="1"/>
</dbReference>
<dbReference type="EMBL" id="CP001928">
    <property type="protein sequence ID" value="ADI38512.1"/>
    <property type="molecule type" value="Genomic_DNA"/>
</dbReference>
<dbReference type="OrthoDB" id="9809429at2"/>
<comment type="pathway">
    <text evidence="1 7 8">Carbohydrate degradation; glycolysis; D-glyceraldehyde 3-phosphate from glycerone phosphate: step 1/1.</text>
</comment>